<dbReference type="InterPro" id="IPR011029">
    <property type="entry name" value="DEATH-like_dom_sf"/>
</dbReference>
<dbReference type="Gene3D" id="1.10.533.10">
    <property type="entry name" value="Death Domain, Fas"/>
    <property type="match status" value="1"/>
</dbReference>
<dbReference type="STRING" id="400682.A0A1X7UM87"/>
<proteinExistence type="predicted"/>
<feature type="compositionally biased region" description="Polar residues" evidence="2">
    <location>
        <begin position="514"/>
        <end position="542"/>
    </location>
</feature>
<evidence type="ECO:0000256" key="2">
    <source>
        <dbReference type="SAM" id="MobiDB-lite"/>
    </source>
</evidence>
<evidence type="ECO:0000256" key="1">
    <source>
        <dbReference type="SAM" id="Coils"/>
    </source>
</evidence>
<accession>A0A1X7UM87</accession>
<sequence length="557" mass="63787">MATFLSLPLEDVIFPQILSRLAPLEVWSLRLVSRDFYSLVYEYYATSCHRVDFIKLEELNVHIVCRILTHCQRLKQLRLNGDCLRHHGNSKTKGDHILLSLKRTRPSLSVLHLQSLLLSGTAVDILKDCCKDIKRLSLIDITVEGKPNEMSNIISDDCSSLEEIRIVDSSFSHHRLQTVLPEQKELKILELSGCHHVKLEFIFPSLPFLHTLSFSHLSWISDQILLTAIEYCPLTVLEVSHCPLVTYKGLQMLQEKGVTVWLVEACTCDYKDACFMHSHQTMASYVAGSSNEQQQVTNYRLLIDDIATKLTRKDVNFLTKRHHLELDQSEGLDPEPGYVLQCMEDKRIFSAKNLETLSNSLKKIGRRDLAELIVQFEKGKYVPVLKEPKQVTDKSTTSVHHLIHRTGNSRWSFDTPKSFYRTSSEQMAKDLQDKQMESEIEIAQDTAKNLQKQLDLFLSKYQLVLPKDMKTSFANALTHVREANHLLSSAQNLSQDVASSHFQRNTMSLSLPTVPSYFHPSQSPGTLPDVSNSHNHTQQQEQPPRHENDKPKGFRRH</sequence>
<name>A0A1X7UM87_AMPQE</name>
<feature type="compositionally biased region" description="Basic and acidic residues" evidence="2">
    <location>
        <begin position="543"/>
        <end position="557"/>
    </location>
</feature>
<feature type="coiled-coil region" evidence="1">
    <location>
        <begin position="433"/>
        <end position="460"/>
    </location>
</feature>
<organism evidence="3">
    <name type="scientific">Amphimedon queenslandica</name>
    <name type="common">Sponge</name>
    <dbReference type="NCBI Taxonomy" id="400682"/>
    <lineage>
        <taxon>Eukaryota</taxon>
        <taxon>Metazoa</taxon>
        <taxon>Porifera</taxon>
        <taxon>Demospongiae</taxon>
        <taxon>Heteroscleromorpha</taxon>
        <taxon>Haplosclerida</taxon>
        <taxon>Niphatidae</taxon>
        <taxon>Amphimedon</taxon>
    </lineage>
</organism>
<dbReference type="EnsemblMetazoa" id="Aqu2.1.29100_001">
    <property type="protein sequence ID" value="Aqu2.1.29100_001"/>
    <property type="gene ID" value="Aqu2.1.29100"/>
</dbReference>
<dbReference type="InParanoid" id="A0A1X7UM87"/>
<feature type="region of interest" description="Disordered" evidence="2">
    <location>
        <begin position="514"/>
        <end position="557"/>
    </location>
</feature>
<dbReference type="AlphaFoldDB" id="A0A1X7UM87"/>
<dbReference type="CDD" id="cd22126">
    <property type="entry name" value="F-box_FBXL15"/>
    <property type="match status" value="1"/>
</dbReference>
<protein>
    <recommendedName>
        <fullName evidence="4">F-box domain-containing protein</fullName>
    </recommendedName>
</protein>
<dbReference type="InterPro" id="IPR032675">
    <property type="entry name" value="LRR_dom_sf"/>
</dbReference>
<evidence type="ECO:0000313" key="3">
    <source>
        <dbReference type="EnsemblMetazoa" id="Aqu2.1.29100_001"/>
    </source>
</evidence>
<reference evidence="3" key="1">
    <citation type="submission" date="2017-05" db="UniProtKB">
        <authorList>
            <consortium name="EnsemblMetazoa"/>
        </authorList>
    </citation>
    <scope>IDENTIFICATION</scope>
</reference>
<keyword evidence="1" id="KW-0175">Coiled coil</keyword>
<evidence type="ECO:0008006" key="4">
    <source>
        <dbReference type="Google" id="ProtNLM"/>
    </source>
</evidence>
<dbReference type="Gene3D" id="3.80.10.10">
    <property type="entry name" value="Ribonuclease Inhibitor"/>
    <property type="match status" value="1"/>
</dbReference>
<dbReference type="SUPFAM" id="SSF52047">
    <property type="entry name" value="RNI-like"/>
    <property type="match status" value="1"/>
</dbReference>